<name>A0A5B8U185_9ACTN</name>
<dbReference type="KEGG" id="bsol:FSW04_03550"/>
<accession>A0A5B8U185</accession>
<dbReference type="OrthoDB" id="2588235at2"/>
<organism evidence="1 2">
    <name type="scientific">Baekduia soli</name>
    <dbReference type="NCBI Taxonomy" id="496014"/>
    <lineage>
        <taxon>Bacteria</taxon>
        <taxon>Bacillati</taxon>
        <taxon>Actinomycetota</taxon>
        <taxon>Thermoleophilia</taxon>
        <taxon>Solirubrobacterales</taxon>
        <taxon>Baekduiaceae</taxon>
        <taxon>Baekduia</taxon>
    </lineage>
</organism>
<dbReference type="EMBL" id="CP042430">
    <property type="protein sequence ID" value="QEC46751.1"/>
    <property type="molecule type" value="Genomic_DNA"/>
</dbReference>
<dbReference type="RefSeq" id="WP_146916326.1">
    <property type="nucleotide sequence ID" value="NZ_CP042430.1"/>
</dbReference>
<evidence type="ECO:0000313" key="2">
    <source>
        <dbReference type="Proteomes" id="UP000321805"/>
    </source>
</evidence>
<dbReference type="AlphaFoldDB" id="A0A5B8U185"/>
<sequence length="265" mass="28252">MHTIGMLRGGDFGITVGGTPATFDDVFPGLDVADRFAFVLRTPAAGLAIGGLILAAITRHYEFWRDRGEPFWVYPDFYVLHAGAVHGFHGQLDIWPEHKEVVVADGDSESLIAALNDRAVTRLVVQDGPVRARPCLRETIAPALARIRTAVAFGADGATPGADVVLSCPPAAEELVRLAAESSTTVAQADRDRVLAARAARSRDGRVEESLRRIGVPEALGMLAGEEDPGAEAAHYGFSVPYRDGLQLDDAVMARHVTVHEPAGA</sequence>
<reference evidence="1 2" key="1">
    <citation type="journal article" date="2018" name="J. Microbiol.">
        <title>Baekduia soli gen. nov., sp. nov., a novel bacterium isolated from the soil of Baekdu Mountain and proposal of a novel family name, Baekduiaceae fam. nov.</title>
        <authorList>
            <person name="An D.S."/>
            <person name="Siddiqi M.Z."/>
            <person name="Kim K.H."/>
            <person name="Yu H.S."/>
            <person name="Im W.T."/>
        </authorList>
    </citation>
    <scope>NUCLEOTIDE SEQUENCE [LARGE SCALE GENOMIC DNA]</scope>
    <source>
        <strain evidence="1 2">BR7-21</strain>
    </source>
</reference>
<proteinExistence type="predicted"/>
<protein>
    <submittedName>
        <fullName evidence="1">Uncharacterized protein</fullName>
    </submittedName>
</protein>
<keyword evidence="2" id="KW-1185">Reference proteome</keyword>
<dbReference type="Proteomes" id="UP000321805">
    <property type="component" value="Chromosome"/>
</dbReference>
<evidence type="ECO:0000313" key="1">
    <source>
        <dbReference type="EMBL" id="QEC46751.1"/>
    </source>
</evidence>
<gene>
    <name evidence="1" type="ORF">FSW04_03550</name>
</gene>